<dbReference type="PANTHER" id="PTHR12015:SF151">
    <property type="entry name" value="C-C MOTIF CHEMOKINE 3-LIKE 1"/>
    <property type="match status" value="1"/>
</dbReference>
<name>A0A2I3GFA4_NOMLE</name>
<dbReference type="PROSITE" id="PS00472">
    <property type="entry name" value="SMALL_CYTOKINES_CC"/>
    <property type="match status" value="1"/>
</dbReference>
<dbReference type="Proteomes" id="UP000001073">
    <property type="component" value="Unplaced"/>
</dbReference>
<sequence length="151" mass="16186">MALPGAAGAGEAKRRTREKSRGGGRRLHGVRLGPSGGRKDPGAAAVAPGPGTDQGRNLQTADSSQTRWPAIWSAEPLFSPFSAVAADTPTVCCFSYISRQIPQDFIADYFETSSQCSKPSVIFLTKRGRQVCADPSEEWVQKYVSDLELIA</sequence>
<reference evidence="10" key="3">
    <citation type="submission" date="2025-09" db="UniProtKB">
        <authorList>
            <consortium name="Ensembl"/>
        </authorList>
    </citation>
    <scope>IDENTIFICATION</scope>
</reference>
<dbReference type="InParanoid" id="A0A2I3GFA4"/>
<organism evidence="10 11">
    <name type="scientific">Nomascus leucogenys</name>
    <name type="common">Northern white-cheeked gibbon</name>
    <name type="synonym">Hylobates leucogenys</name>
    <dbReference type="NCBI Taxonomy" id="61853"/>
    <lineage>
        <taxon>Eukaryota</taxon>
        <taxon>Metazoa</taxon>
        <taxon>Chordata</taxon>
        <taxon>Craniata</taxon>
        <taxon>Vertebrata</taxon>
        <taxon>Euteleostomi</taxon>
        <taxon>Mammalia</taxon>
        <taxon>Eutheria</taxon>
        <taxon>Euarchontoglires</taxon>
        <taxon>Primates</taxon>
        <taxon>Haplorrhini</taxon>
        <taxon>Catarrhini</taxon>
        <taxon>Hylobatidae</taxon>
        <taxon>Nomascus</taxon>
    </lineage>
</organism>
<dbReference type="PANTHER" id="PTHR12015">
    <property type="entry name" value="SMALL INDUCIBLE CYTOKINE A"/>
    <property type="match status" value="1"/>
</dbReference>
<dbReference type="Gene3D" id="2.40.50.40">
    <property type="match status" value="1"/>
</dbReference>
<dbReference type="STRING" id="61853.ENSNLEP00000029990"/>
<keyword evidence="3 7" id="KW-0202">Cytokine</keyword>
<evidence type="ECO:0000256" key="7">
    <source>
        <dbReference type="RuleBase" id="RU361150"/>
    </source>
</evidence>
<dbReference type="GO" id="GO:0048020">
    <property type="term" value="F:CCR chemokine receptor binding"/>
    <property type="evidence" value="ECO:0007669"/>
    <property type="project" value="TreeGrafter"/>
</dbReference>
<reference evidence="10" key="1">
    <citation type="submission" date="2012-10" db="EMBL/GenBank/DDBJ databases">
        <authorList>
            <consortium name="Gibbon Genome Sequencing Consortium"/>
        </authorList>
    </citation>
    <scope>NUCLEOTIDE SEQUENCE [LARGE SCALE GENOMIC DNA]</scope>
</reference>
<evidence type="ECO:0000256" key="2">
    <source>
        <dbReference type="ARBA" id="ARBA00010868"/>
    </source>
</evidence>
<comment type="subcellular location">
    <subcellularLocation>
        <location evidence="1 7">Secreted</location>
    </subcellularLocation>
</comment>
<comment type="similarity">
    <text evidence="2 7">Belongs to the intercrine beta (chemokine CC) family.</text>
</comment>
<dbReference type="InterPro" id="IPR000827">
    <property type="entry name" value="Chemokine_CC_CS"/>
</dbReference>
<evidence type="ECO:0000313" key="10">
    <source>
        <dbReference type="Ensembl" id="ENSNLEP00000029990.1"/>
    </source>
</evidence>
<proteinExistence type="inferred from homology"/>
<dbReference type="GeneTree" id="ENSGT01100000263482"/>
<dbReference type="Pfam" id="PF00048">
    <property type="entry name" value="IL8"/>
    <property type="match status" value="1"/>
</dbReference>
<feature type="compositionally biased region" description="Polar residues" evidence="8">
    <location>
        <begin position="54"/>
        <end position="65"/>
    </location>
</feature>
<dbReference type="CDD" id="cd00272">
    <property type="entry name" value="Chemokine_CC"/>
    <property type="match status" value="1"/>
</dbReference>
<dbReference type="InterPro" id="IPR039809">
    <property type="entry name" value="Chemokine_b/g/d"/>
</dbReference>
<dbReference type="FunFam" id="2.40.50.40:FF:000002">
    <property type="entry name" value="C-C motif chemokine"/>
    <property type="match status" value="1"/>
</dbReference>
<keyword evidence="5" id="KW-0732">Signal</keyword>
<accession>A0A2I3GFA4</accession>
<feature type="domain" description="Chemokine interleukin-8-like" evidence="9">
    <location>
        <begin position="89"/>
        <end position="147"/>
    </location>
</feature>
<keyword evidence="11" id="KW-1185">Reference proteome</keyword>
<dbReference type="InterPro" id="IPR001811">
    <property type="entry name" value="Chemokine_IL8-like_dom"/>
</dbReference>
<dbReference type="GO" id="GO:0006954">
    <property type="term" value="P:inflammatory response"/>
    <property type="evidence" value="ECO:0007669"/>
    <property type="project" value="TreeGrafter"/>
</dbReference>
<dbReference type="GO" id="GO:0061844">
    <property type="term" value="P:antimicrobial humoral immune response mediated by antimicrobial peptide"/>
    <property type="evidence" value="ECO:0007669"/>
    <property type="project" value="TreeGrafter"/>
</dbReference>
<protein>
    <recommendedName>
        <fullName evidence="7">C-C motif chemokine</fullName>
    </recommendedName>
</protein>
<dbReference type="GO" id="GO:0008009">
    <property type="term" value="F:chemokine activity"/>
    <property type="evidence" value="ECO:0007669"/>
    <property type="project" value="InterPro"/>
</dbReference>
<feature type="compositionally biased region" description="Basic residues" evidence="8">
    <location>
        <begin position="14"/>
        <end position="29"/>
    </location>
</feature>
<evidence type="ECO:0000313" key="11">
    <source>
        <dbReference type="Proteomes" id="UP000001073"/>
    </source>
</evidence>
<feature type="region of interest" description="Disordered" evidence="8">
    <location>
        <begin position="1"/>
        <end position="65"/>
    </location>
</feature>
<evidence type="ECO:0000256" key="4">
    <source>
        <dbReference type="ARBA" id="ARBA00022525"/>
    </source>
</evidence>
<evidence type="ECO:0000256" key="8">
    <source>
        <dbReference type="SAM" id="MobiDB-lite"/>
    </source>
</evidence>
<keyword evidence="4 7" id="KW-0964">Secreted</keyword>
<gene>
    <name evidence="10" type="primary">LOC100583930</name>
</gene>
<dbReference type="GO" id="GO:0005615">
    <property type="term" value="C:extracellular space"/>
    <property type="evidence" value="ECO:0007669"/>
    <property type="project" value="UniProtKB-KW"/>
</dbReference>
<evidence type="ECO:0000259" key="9">
    <source>
        <dbReference type="SMART" id="SM00199"/>
    </source>
</evidence>
<dbReference type="GO" id="GO:0070098">
    <property type="term" value="P:chemokine-mediated signaling pathway"/>
    <property type="evidence" value="ECO:0007669"/>
    <property type="project" value="TreeGrafter"/>
</dbReference>
<evidence type="ECO:0000256" key="5">
    <source>
        <dbReference type="ARBA" id="ARBA00022729"/>
    </source>
</evidence>
<evidence type="ECO:0000256" key="6">
    <source>
        <dbReference type="ARBA" id="ARBA00023157"/>
    </source>
</evidence>
<reference evidence="10" key="2">
    <citation type="submission" date="2025-08" db="UniProtKB">
        <authorList>
            <consortium name="Ensembl"/>
        </authorList>
    </citation>
    <scope>IDENTIFICATION</scope>
</reference>
<evidence type="ECO:0000256" key="3">
    <source>
        <dbReference type="ARBA" id="ARBA00022514"/>
    </source>
</evidence>
<dbReference type="InterPro" id="IPR036048">
    <property type="entry name" value="Interleukin_8-like_sf"/>
</dbReference>
<evidence type="ECO:0000256" key="1">
    <source>
        <dbReference type="ARBA" id="ARBA00004613"/>
    </source>
</evidence>
<keyword evidence="6" id="KW-1015">Disulfide bond</keyword>
<dbReference type="SMART" id="SM00199">
    <property type="entry name" value="SCY"/>
    <property type="match status" value="1"/>
</dbReference>
<dbReference type="GO" id="GO:0030335">
    <property type="term" value="P:positive regulation of cell migration"/>
    <property type="evidence" value="ECO:0007669"/>
    <property type="project" value="TreeGrafter"/>
</dbReference>
<dbReference type="AlphaFoldDB" id="A0A2I3GFA4"/>
<feature type="compositionally biased region" description="Low complexity" evidence="8">
    <location>
        <begin position="42"/>
        <end position="51"/>
    </location>
</feature>
<keyword evidence="7" id="KW-0145">Chemotaxis</keyword>
<dbReference type="SUPFAM" id="SSF54117">
    <property type="entry name" value="Interleukin 8-like chemokines"/>
    <property type="match status" value="1"/>
</dbReference>
<dbReference type="Ensembl" id="ENSNLET00000039967.1">
    <property type="protein sequence ID" value="ENSNLEP00000029990.1"/>
    <property type="gene ID" value="ENSNLEG00000032631.1"/>
</dbReference>